<gene>
    <name evidence="1" type="ORF">BTN50_1806</name>
</gene>
<keyword evidence="2" id="KW-1185">Reference proteome</keyword>
<reference evidence="2" key="1">
    <citation type="submission" date="2017-04" db="EMBL/GenBank/DDBJ databases">
        <title>Genome evolution of the luminous symbionts of deep sea anglerfish.</title>
        <authorList>
            <person name="Hendry T.A."/>
        </authorList>
    </citation>
    <scope>NUCLEOTIDE SEQUENCE [LARGE SCALE GENOMIC DNA]</scope>
</reference>
<name>A0A291BB55_9GAMM</name>
<organism evidence="1 2">
    <name type="scientific">Candidatus Enterovibrio altilux</name>
    <dbReference type="NCBI Taxonomy" id="1927128"/>
    <lineage>
        <taxon>Bacteria</taxon>
        <taxon>Pseudomonadati</taxon>
        <taxon>Pseudomonadota</taxon>
        <taxon>Gammaproteobacteria</taxon>
        <taxon>Vibrionales</taxon>
        <taxon>Vibrionaceae</taxon>
        <taxon>Enterovibrio</taxon>
    </lineage>
</organism>
<evidence type="ECO:0000313" key="2">
    <source>
        <dbReference type="Proteomes" id="UP000218160"/>
    </source>
</evidence>
<dbReference type="AlphaFoldDB" id="A0A291BB55"/>
<protein>
    <submittedName>
        <fullName evidence="1">Mobile element protein</fullName>
    </submittedName>
</protein>
<accession>A0A291BB55</accession>
<dbReference type="KEGG" id="elux:BTN50_1806"/>
<dbReference type="EMBL" id="CP020663">
    <property type="protein sequence ID" value="ATF10232.1"/>
    <property type="molecule type" value="Genomic_DNA"/>
</dbReference>
<dbReference type="Proteomes" id="UP000218160">
    <property type="component" value="Chromosome 2"/>
</dbReference>
<sequence>MLCPHYSYISNRAKTVNVSFNTKTRGIIQHGAIDSMGSKSAVKANEE</sequence>
<proteinExistence type="predicted"/>
<evidence type="ECO:0000313" key="1">
    <source>
        <dbReference type="EMBL" id="ATF10232.1"/>
    </source>
</evidence>